<evidence type="ECO:0000256" key="1">
    <source>
        <dbReference type="ARBA" id="ARBA00022475"/>
    </source>
</evidence>
<dbReference type="AlphaFoldDB" id="A0A4Q0PIP6"/>
<comment type="caution">
    <text evidence="6">The sequence shown here is derived from an EMBL/GenBank/DDBJ whole genome shotgun (WGS) entry which is preliminary data.</text>
</comment>
<protein>
    <submittedName>
        <fullName evidence="6">Putative membrane protein YtjA (UPF0391 family)</fullName>
    </submittedName>
</protein>
<evidence type="ECO:0000313" key="6">
    <source>
        <dbReference type="EMBL" id="RXG26878.1"/>
    </source>
</evidence>
<name>A0A4Q0PIP6_9FLAO</name>
<reference evidence="6 7" key="1">
    <citation type="submission" date="2018-07" db="EMBL/GenBank/DDBJ databases">
        <title>Leeuwenhoekiella genomics.</title>
        <authorList>
            <person name="Tahon G."/>
            <person name="Willems A."/>
        </authorList>
    </citation>
    <scope>NUCLEOTIDE SEQUENCE [LARGE SCALE GENOMIC DNA]</scope>
    <source>
        <strain evidence="6 7">LMG 1345</strain>
    </source>
</reference>
<keyword evidence="1" id="KW-1003">Cell membrane</keyword>
<feature type="transmembrane region" description="Helical" evidence="5">
    <location>
        <begin position="34"/>
        <end position="53"/>
    </location>
</feature>
<keyword evidence="3 5" id="KW-1133">Transmembrane helix</keyword>
<dbReference type="RefSeq" id="WP_241652660.1">
    <property type="nucleotide sequence ID" value="NZ_JBALUR010000005.1"/>
</dbReference>
<dbReference type="Pfam" id="PF07043">
    <property type="entry name" value="DUF1328"/>
    <property type="match status" value="1"/>
</dbReference>
<evidence type="ECO:0000256" key="4">
    <source>
        <dbReference type="ARBA" id="ARBA00023136"/>
    </source>
</evidence>
<dbReference type="EMBL" id="QOVL01000018">
    <property type="protein sequence ID" value="RXG26878.1"/>
    <property type="molecule type" value="Genomic_DNA"/>
</dbReference>
<feature type="transmembrane region" description="Helical" evidence="5">
    <location>
        <begin position="7"/>
        <end position="28"/>
    </location>
</feature>
<dbReference type="Proteomes" id="UP000290608">
    <property type="component" value="Unassembled WGS sequence"/>
</dbReference>
<evidence type="ECO:0000256" key="2">
    <source>
        <dbReference type="ARBA" id="ARBA00022692"/>
    </source>
</evidence>
<dbReference type="STRING" id="1122159.SAMN02745246_02391"/>
<organism evidence="6 7">
    <name type="scientific">Leeuwenhoekiella marinoflava</name>
    <dbReference type="NCBI Taxonomy" id="988"/>
    <lineage>
        <taxon>Bacteria</taxon>
        <taxon>Pseudomonadati</taxon>
        <taxon>Bacteroidota</taxon>
        <taxon>Flavobacteriia</taxon>
        <taxon>Flavobacteriales</taxon>
        <taxon>Flavobacteriaceae</taxon>
        <taxon>Leeuwenhoekiella</taxon>
    </lineage>
</organism>
<keyword evidence="4 5" id="KW-0472">Membrane</keyword>
<sequence>MMKRFTLPFLILAVVAGIYGFGGFDLWATEAARIVFLIAADLFVVSLFANFLFKKNPKQVAQRVES</sequence>
<gene>
    <name evidence="6" type="ORF">DSL99_3188</name>
</gene>
<dbReference type="InterPro" id="IPR009760">
    <property type="entry name" value="DUF1328"/>
</dbReference>
<proteinExistence type="predicted"/>
<evidence type="ECO:0000256" key="5">
    <source>
        <dbReference type="SAM" id="Phobius"/>
    </source>
</evidence>
<accession>A0A4Q0PIP6</accession>
<dbReference type="GO" id="GO:0005886">
    <property type="term" value="C:plasma membrane"/>
    <property type="evidence" value="ECO:0007669"/>
    <property type="project" value="InterPro"/>
</dbReference>
<evidence type="ECO:0000256" key="3">
    <source>
        <dbReference type="ARBA" id="ARBA00022989"/>
    </source>
</evidence>
<keyword evidence="2 5" id="KW-0812">Transmembrane</keyword>
<evidence type="ECO:0000313" key="7">
    <source>
        <dbReference type="Proteomes" id="UP000290608"/>
    </source>
</evidence>